<evidence type="ECO:0000256" key="4">
    <source>
        <dbReference type="ARBA" id="ARBA00022989"/>
    </source>
</evidence>
<proteinExistence type="predicted"/>
<reference evidence="9 10" key="1">
    <citation type="submission" date="2018-10" db="EMBL/GenBank/DDBJ databases">
        <title>Bacillus Keqinensis sp. nov., a moderately halophilic bacterium isolated from a saline-alkaline lake.</title>
        <authorList>
            <person name="Wang H."/>
        </authorList>
    </citation>
    <scope>NUCLEOTIDE SEQUENCE [LARGE SCALE GENOMIC DNA]</scope>
    <source>
        <strain evidence="9 10">KQ-3</strain>
    </source>
</reference>
<dbReference type="InterPro" id="IPR052576">
    <property type="entry name" value="AA_Transporter-Related"/>
</dbReference>
<feature type="domain" description="Putative Na+/H+ antiporter N-terminal" evidence="8">
    <location>
        <begin position="2"/>
        <end position="87"/>
    </location>
</feature>
<feature type="transmembrane region" description="Helical" evidence="6">
    <location>
        <begin position="193"/>
        <end position="213"/>
    </location>
</feature>
<keyword evidence="3 6" id="KW-0812">Transmembrane</keyword>
<keyword evidence="4 6" id="KW-1133">Transmembrane helix</keyword>
<comment type="subcellular location">
    <subcellularLocation>
        <location evidence="1">Cell membrane</location>
        <topology evidence="1">Multi-pass membrane protein</topology>
    </subcellularLocation>
</comment>
<dbReference type="EMBL" id="RHIB01000002">
    <property type="protein sequence ID" value="RNA67386.1"/>
    <property type="molecule type" value="Genomic_DNA"/>
</dbReference>
<dbReference type="OrthoDB" id="9772446at2"/>
<protein>
    <submittedName>
        <fullName evidence="9">TRAP transporter large permease subunit</fullName>
    </submittedName>
</protein>
<dbReference type="Proteomes" id="UP000278746">
    <property type="component" value="Unassembled WGS sequence"/>
</dbReference>
<feature type="transmembrane region" description="Helical" evidence="6">
    <location>
        <begin position="300"/>
        <end position="318"/>
    </location>
</feature>
<evidence type="ECO:0000256" key="1">
    <source>
        <dbReference type="ARBA" id="ARBA00004651"/>
    </source>
</evidence>
<accession>A0A3M7TP19</accession>
<feature type="transmembrane region" description="Helical" evidence="6">
    <location>
        <begin position="102"/>
        <end position="130"/>
    </location>
</feature>
<feature type="transmembrane region" description="Helical" evidence="6">
    <location>
        <begin position="260"/>
        <end position="279"/>
    </location>
</feature>
<evidence type="ECO:0000256" key="2">
    <source>
        <dbReference type="ARBA" id="ARBA00022475"/>
    </source>
</evidence>
<evidence type="ECO:0000256" key="5">
    <source>
        <dbReference type="ARBA" id="ARBA00023136"/>
    </source>
</evidence>
<keyword evidence="5 6" id="KW-0472">Membrane</keyword>
<evidence type="ECO:0000259" key="7">
    <source>
        <dbReference type="Pfam" id="PF03553"/>
    </source>
</evidence>
<feature type="transmembrane region" description="Helical" evidence="6">
    <location>
        <begin position="430"/>
        <end position="447"/>
    </location>
</feature>
<evidence type="ECO:0000313" key="9">
    <source>
        <dbReference type="EMBL" id="RNA67386.1"/>
    </source>
</evidence>
<dbReference type="InterPro" id="IPR032813">
    <property type="entry name" value="Na_H_antiport_N"/>
</dbReference>
<evidence type="ECO:0000259" key="8">
    <source>
        <dbReference type="Pfam" id="PF13726"/>
    </source>
</evidence>
<feature type="transmembrane region" description="Helical" evidence="6">
    <location>
        <begin position="364"/>
        <end position="389"/>
    </location>
</feature>
<comment type="caution">
    <text evidence="9">The sequence shown here is derived from an EMBL/GenBank/DDBJ whole genome shotgun (WGS) entry which is preliminary data.</text>
</comment>
<dbReference type="RefSeq" id="WP_122898723.1">
    <property type="nucleotide sequence ID" value="NZ_RHIB01000002.1"/>
</dbReference>
<dbReference type="PANTHER" id="PTHR37821">
    <property type="entry name" value="AMINO ACID TRANSPORTER YUIF-RELATED"/>
    <property type="match status" value="1"/>
</dbReference>
<feature type="domain" description="Na+/H+ antiporter NhaC-like C-terminal" evidence="7">
    <location>
        <begin position="151"/>
        <end position="442"/>
    </location>
</feature>
<feature type="transmembrane region" description="Helical" evidence="6">
    <location>
        <begin position="58"/>
        <end position="81"/>
    </location>
</feature>
<evidence type="ECO:0000256" key="3">
    <source>
        <dbReference type="ARBA" id="ARBA00022692"/>
    </source>
</evidence>
<dbReference type="Pfam" id="PF03553">
    <property type="entry name" value="Na_H_antiporter"/>
    <property type="match status" value="1"/>
</dbReference>
<keyword evidence="10" id="KW-1185">Reference proteome</keyword>
<feature type="transmembrane region" description="Helical" evidence="6">
    <location>
        <begin position="234"/>
        <end position="254"/>
    </location>
</feature>
<organism evidence="9 10">
    <name type="scientific">Alteribacter keqinensis</name>
    <dbReference type="NCBI Taxonomy" id="2483800"/>
    <lineage>
        <taxon>Bacteria</taxon>
        <taxon>Bacillati</taxon>
        <taxon>Bacillota</taxon>
        <taxon>Bacilli</taxon>
        <taxon>Bacillales</taxon>
        <taxon>Bacillaceae</taxon>
        <taxon>Alteribacter</taxon>
    </lineage>
</organism>
<dbReference type="GO" id="GO:0005886">
    <property type="term" value="C:plasma membrane"/>
    <property type="evidence" value="ECO:0007669"/>
    <property type="project" value="UniProtKB-SubCell"/>
</dbReference>
<feature type="transmembrane region" description="Helical" evidence="6">
    <location>
        <begin position="338"/>
        <end position="357"/>
    </location>
</feature>
<sequence>MNAVVIAVLVMILLSLMRIHVVVALIGGAMVGGLVAGFSVMETVDIFTSGLGTNATVALSYAMLGAFAVAINYTGLPNLLIKWAIRIVGKDGETKRKTYSKVLLLFIIVIISCMSQNVVMVHIAFIPLLIPPLLKVFNELTMDRRAAATALTFGLKAPYILIPAGYGLIFHEIVFENMRDSGMDVEMSMIPQALILPVLGMVIGLFTAIFITYRKPREYENREIRRTDDDVKETSYSAGSVVIGLAAIVTTLVTQVLTESMIFSALLGLGVLYIYFAVLHFAGRLSLNESENLMTDGMKMLAFIGFVMITAGGFAEVIRETGHVDALVDTVAGWVGDSKSLAALLMLVVGLFITMGIGSSFATIPIIAAIFVPLAAAVGLSPMATIALIGTAGALGDAGSPASDSTLGPTAGLNADGQHHHIWDTCVPTFLHFNIPLILFGWLAAVIL</sequence>
<dbReference type="AlphaFoldDB" id="A0A3M7TP19"/>
<gene>
    <name evidence="9" type="ORF">EBO34_11635</name>
</gene>
<evidence type="ECO:0000313" key="10">
    <source>
        <dbReference type="Proteomes" id="UP000278746"/>
    </source>
</evidence>
<keyword evidence="2" id="KW-1003">Cell membrane</keyword>
<evidence type="ECO:0000256" key="6">
    <source>
        <dbReference type="SAM" id="Phobius"/>
    </source>
</evidence>
<dbReference type="PANTHER" id="PTHR37821:SF1">
    <property type="entry name" value="AMINO ACID TRANSPORTER YUIF-RELATED"/>
    <property type="match status" value="1"/>
</dbReference>
<name>A0A3M7TP19_9BACI</name>
<dbReference type="InterPro" id="IPR018461">
    <property type="entry name" value="Na/H_Antiport_NhaC-like_C"/>
</dbReference>
<dbReference type="Pfam" id="PF13726">
    <property type="entry name" value="Na_H_antiport_2"/>
    <property type="match status" value="1"/>
</dbReference>